<feature type="transmembrane region" description="Helical" evidence="5">
    <location>
        <begin position="140"/>
        <end position="162"/>
    </location>
</feature>
<gene>
    <name evidence="7" type="ORF">HDF15_002448</name>
</gene>
<comment type="subcellular location">
    <subcellularLocation>
        <location evidence="1">Membrane</location>
    </subcellularLocation>
</comment>
<evidence type="ECO:0000256" key="5">
    <source>
        <dbReference type="SAM" id="Phobius"/>
    </source>
</evidence>
<proteinExistence type="predicted"/>
<evidence type="ECO:0000256" key="4">
    <source>
        <dbReference type="ARBA" id="ARBA00023136"/>
    </source>
</evidence>
<evidence type="ECO:0000313" key="7">
    <source>
        <dbReference type="EMBL" id="MBB5064097.1"/>
    </source>
</evidence>
<evidence type="ECO:0000256" key="2">
    <source>
        <dbReference type="ARBA" id="ARBA00022692"/>
    </source>
</evidence>
<dbReference type="PANTHER" id="PTHR11863">
    <property type="entry name" value="STEROL DESATURASE"/>
    <property type="match status" value="1"/>
</dbReference>
<evidence type="ECO:0000259" key="6">
    <source>
        <dbReference type="Pfam" id="PF04116"/>
    </source>
</evidence>
<dbReference type="AlphaFoldDB" id="A0A7W8E9T6"/>
<sequence>MVKTLYDWFYLQSPASWVLFSVVSNLGIAIASITGCWLLGYCFRKRTVFAAPQPLIAHDIYLAIGCVLLNAGVSIAGWFLWKAGWIHITFPSWPRMVFDVVLLLFYMDAGMYVTHRIVHHPGIFKIVHKTHHTHESMNPISLFVLNPFEVIGFGALLLSALLLFHLSAVAILVYLSLNILWGTLGHAGVEPFPAKWMRNPLIQQVGTSSFHARHHADLRYNFGFYTTIWDRVFGTLQREN</sequence>
<dbReference type="GO" id="GO:0005506">
    <property type="term" value="F:iron ion binding"/>
    <property type="evidence" value="ECO:0007669"/>
    <property type="project" value="InterPro"/>
</dbReference>
<feature type="transmembrane region" description="Helical" evidence="5">
    <location>
        <begin position="15"/>
        <end position="39"/>
    </location>
</feature>
<accession>A0A7W8E9T6</accession>
<evidence type="ECO:0000256" key="3">
    <source>
        <dbReference type="ARBA" id="ARBA00022989"/>
    </source>
</evidence>
<dbReference type="EMBL" id="JACHIO010000009">
    <property type="protein sequence ID" value="MBB5064097.1"/>
    <property type="molecule type" value="Genomic_DNA"/>
</dbReference>
<dbReference type="GO" id="GO:0008610">
    <property type="term" value="P:lipid biosynthetic process"/>
    <property type="evidence" value="ECO:0007669"/>
    <property type="project" value="InterPro"/>
</dbReference>
<feature type="domain" description="Fatty acid hydroxylase" evidence="6">
    <location>
        <begin position="100"/>
        <end position="235"/>
    </location>
</feature>
<protein>
    <submittedName>
        <fullName evidence="7">Sterol desaturase/sphingolipid hydroxylase (Fatty acid hydroxylase superfamily)</fullName>
    </submittedName>
</protein>
<feature type="transmembrane region" description="Helical" evidence="5">
    <location>
        <begin position="60"/>
        <end position="81"/>
    </location>
</feature>
<keyword evidence="4 5" id="KW-0472">Membrane</keyword>
<name>A0A7W8E9T6_9BACT</name>
<organism evidence="7 8">
    <name type="scientific">Granulicella mallensis</name>
    <dbReference type="NCBI Taxonomy" id="940614"/>
    <lineage>
        <taxon>Bacteria</taxon>
        <taxon>Pseudomonadati</taxon>
        <taxon>Acidobacteriota</taxon>
        <taxon>Terriglobia</taxon>
        <taxon>Terriglobales</taxon>
        <taxon>Acidobacteriaceae</taxon>
        <taxon>Granulicella</taxon>
    </lineage>
</organism>
<dbReference type="InterPro" id="IPR050307">
    <property type="entry name" value="Sterol_Desaturase_Related"/>
</dbReference>
<dbReference type="Proteomes" id="UP000584867">
    <property type="component" value="Unassembled WGS sequence"/>
</dbReference>
<feature type="transmembrane region" description="Helical" evidence="5">
    <location>
        <begin position="101"/>
        <end position="119"/>
    </location>
</feature>
<feature type="transmembrane region" description="Helical" evidence="5">
    <location>
        <begin position="168"/>
        <end position="189"/>
    </location>
</feature>
<dbReference type="Pfam" id="PF04116">
    <property type="entry name" value="FA_hydroxylase"/>
    <property type="match status" value="1"/>
</dbReference>
<evidence type="ECO:0000256" key="1">
    <source>
        <dbReference type="ARBA" id="ARBA00004370"/>
    </source>
</evidence>
<keyword evidence="3 5" id="KW-1133">Transmembrane helix</keyword>
<dbReference type="InterPro" id="IPR006694">
    <property type="entry name" value="Fatty_acid_hydroxylase"/>
</dbReference>
<dbReference type="RefSeq" id="WP_184255724.1">
    <property type="nucleotide sequence ID" value="NZ_JACHIO010000009.1"/>
</dbReference>
<dbReference type="GO" id="GO:0016491">
    <property type="term" value="F:oxidoreductase activity"/>
    <property type="evidence" value="ECO:0007669"/>
    <property type="project" value="InterPro"/>
</dbReference>
<dbReference type="GO" id="GO:0016020">
    <property type="term" value="C:membrane"/>
    <property type="evidence" value="ECO:0007669"/>
    <property type="project" value="UniProtKB-SubCell"/>
</dbReference>
<reference evidence="7 8" key="1">
    <citation type="submission" date="2020-08" db="EMBL/GenBank/DDBJ databases">
        <title>Genomic Encyclopedia of Type Strains, Phase IV (KMG-V): Genome sequencing to study the core and pangenomes of soil and plant-associated prokaryotes.</title>
        <authorList>
            <person name="Whitman W."/>
        </authorList>
    </citation>
    <scope>NUCLEOTIDE SEQUENCE [LARGE SCALE GENOMIC DNA]</scope>
    <source>
        <strain evidence="7 8">X5P3</strain>
    </source>
</reference>
<comment type="caution">
    <text evidence="7">The sequence shown here is derived from an EMBL/GenBank/DDBJ whole genome shotgun (WGS) entry which is preliminary data.</text>
</comment>
<evidence type="ECO:0000313" key="8">
    <source>
        <dbReference type="Proteomes" id="UP000584867"/>
    </source>
</evidence>
<keyword evidence="2 5" id="KW-0812">Transmembrane</keyword>